<dbReference type="KEGG" id="chig:CH63R_09610"/>
<dbReference type="AlphaFoldDB" id="A0A1B7Y7S5"/>
<gene>
    <name evidence="1" type="ORF">CH63R_09610</name>
</gene>
<reference evidence="2" key="1">
    <citation type="journal article" date="2017" name="BMC Genomics">
        <title>Gapless genome assembly of Colletotrichum higginsianum reveals chromosome structure and association of transposable elements with secondary metabolite gene clusters.</title>
        <authorList>
            <person name="Dallery J.-F."/>
            <person name="Lapalu N."/>
            <person name="Zampounis A."/>
            <person name="Pigne S."/>
            <person name="Luyten I."/>
            <person name="Amselem J."/>
            <person name="Wittenberg A.H.J."/>
            <person name="Zhou S."/>
            <person name="de Queiroz M.V."/>
            <person name="Robin G.P."/>
            <person name="Auger A."/>
            <person name="Hainaut M."/>
            <person name="Henrissat B."/>
            <person name="Kim K.-T."/>
            <person name="Lee Y.-H."/>
            <person name="Lespinet O."/>
            <person name="Schwartz D.C."/>
            <person name="Thon M.R."/>
            <person name="O'Connell R.J."/>
        </authorList>
    </citation>
    <scope>NUCLEOTIDE SEQUENCE [LARGE SCALE GENOMIC DNA]</scope>
    <source>
        <strain evidence="2">IMI 349063</strain>
    </source>
</reference>
<name>A0A1B7Y7S5_COLHI</name>
<evidence type="ECO:0000313" key="1">
    <source>
        <dbReference type="EMBL" id="OBR08089.1"/>
    </source>
</evidence>
<dbReference type="GeneID" id="28868691"/>
<keyword evidence="2" id="KW-1185">Reference proteome</keyword>
<dbReference type="RefSeq" id="XP_018156607.1">
    <property type="nucleotide sequence ID" value="XM_018304584.1"/>
</dbReference>
<organism evidence="1 2">
    <name type="scientific">Colletotrichum higginsianum (strain IMI 349063)</name>
    <name type="common">Crucifer anthracnose fungus</name>
    <dbReference type="NCBI Taxonomy" id="759273"/>
    <lineage>
        <taxon>Eukaryota</taxon>
        <taxon>Fungi</taxon>
        <taxon>Dikarya</taxon>
        <taxon>Ascomycota</taxon>
        <taxon>Pezizomycotina</taxon>
        <taxon>Sordariomycetes</taxon>
        <taxon>Hypocreomycetidae</taxon>
        <taxon>Glomerellales</taxon>
        <taxon>Glomerellaceae</taxon>
        <taxon>Colletotrichum</taxon>
        <taxon>Colletotrichum destructivum species complex</taxon>
    </lineage>
</organism>
<dbReference type="EMBL" id="LTAN01000006">
    <property type="protein sequence ID" value="OBR08089.1"/>
    <property type="molecule type" value="Genomic_DNA"/>
</dbReference>
<accession>A0A1B7Y7S5</accession>
<comment type="caution">
    <text evidence="1">The sequence shown here is derived from an EMBL/GenBank/DDBJ whole genome shotgun (WGS) entry which is preliminary data.</text>
</comment>
<proteinExistence type="predicted"/>
<sequence length="180" mass="19631">MPIKDFFKVVQDEQELLGKPAPYNETSRVLAYILKIYYKISVEKSTLAYLITSFKARKKCLLKDQVDKFAKDKAPDNLDDTFKYKAVLALAKARSSTGSSKVTNVLADYAVKGKNDPSKVTSRLRPWATKISVLSEADKVGIPASTLAALSADPKSATNGANGTPKSALSTGRIYEFSPC</sequence>
<protein>
    <submittedName>
        <fullName evidence="1">Uncharacterized protein</fullName>
    </submittedName>
</protein>
<dbReference type="Proteomes" id="UP000092177">
    <property type="component" value="Chromosome 6"/>
</dbReference>
<dbReference type="VEuPathDB" id="FungiDB:CH63R_09610"/>
<evidence type="ECO:0000313" key="2">
    <source>
        <dbReference type="Proteomes" id="UP000092177"/>
    </source>
</evidence>